<organism evidence="8 9">
    <name type="scientific">Sodiomyces alkalinus (strain CBS 110278 / VKM F-3762 / F11)</name>
    <name type="common">Alkaliphilic filamentous fungus</name>
    <dbReference type="NCBI Taxonomy" id="1314773"/>
    <lineage>
        <taxon>Eukaryota</taxon>
        <taxon>Fungi</taxon>
        <taxon>Dikarya</taxon>
        <taxon>Ascomycota</taxon>
        <taxon>Pezizomycotina</taxon>
        <taxon>Sordariomycetes</taxon>
        <taxon>Hypocreomycetidae</taxon>
        <taxon>Glomerellales</taxon>
        <taxon>Plectosphaerellaceae</taxon>
        <taxon>Sodiomyces</taxon>
    </lineage>
</organism>
<dbReference type="InterPro" id="IPR016169">
    <property type="entry name" value="FAD-bd_PCMH_sub2"/>
</dbReference>
<keyword evidence="9" id="KW-1185">Reference proteome</keyword>
<dbReference type="PROSITE" id="PS51387">
    <property type="entry name" value="FAD_PCMH"/>
    <property type="match status" value="1"/>
</dbReference>
<proteinExistence type="inferred from homology"/>
<feature type="region of interest" description="Disordered" evidence="5">
    <location>
        <begin position="387"/>
        <end position="407"/>
    </location>
</feature>
<gene>
    <name evidence="8" type="ORF">SODALDRAFT_296115</name>
</gene>
<evidence type="ECO:0000256" key="3">
    <source>
        <dbReference type="ARBA" id="ARBA00022827"/>
    </source>
</evidence>
<dbReference type="GO" id="GO:0016491">
    <property type="term" value="F:oxidoreductase activity"/>
    <property type="evidence" value="ECO:0007669"/>
    <property type="project" value="UniProtKB-KW"/>
</dbReference>
<evidence type="ECO:0000256" key="2">
    <source>
        <dbReference type="ARBA" id="ARBA00022630"/>
    </source>
</evidence>
<keyword evidence="6" id="KW-0732">Signal</keyword>
<evidence type="ECO:0000256" key="4">
    <source>
        <dbReference type="ARBA" id="ARBA00023002"/>
    </source>
</evidence>
<evidence type="ECO:0000313" key="8">
    <source>
        <dbReference type="EMBL" id="ROT37817.1"/>
    </source>
</evidence>
<dbReference type="InterPro" id="IPR006094">
    <property type="entry name" value="Oxid_FAD_bind_N"/>
</dbReference>
<dbReference type="Gene3D" id="3.30.465.10">
    <property type="match status" value="1"/>
</dbReference>
<dbReference type="OrthoDB" id="2151789at2759"/>
<dbReference type="EMBL" id="ML119056">
    <property type="protein sequence ID" value="ROT37817.1"/>
    <property type="molecule type" value="Genomic_DNA"/>
</dbReference>
<evidence type="ECO:0000313" key="9">
    <source>
        <dbReference type="Proteomes" id="UP000272025"/>
    </source>
</evidence>
<dbReference type="PANTHER" id="PTHR42973:SF28">
    <property type="entry name" value="FAD-BINDING PCMH-TYPE DOMAIN-CONTAINING PROTEIN"/>
    <property type="match status" value="1"/>
</dbReference>
<evidence type="ECO:0000259" key="7">
    <source>
        <dbReference type="PROSITE" id="PS51387"/>
    </source>
</evidence>
<evidence type="ECO:0000256" key="5">
    <source>
        <dbReference type="SAM" id="MobiDB-lite"/>
    </source>
</evidence>
<feature type="domain" description="FAD-binding PCMH-type" evidence="7">
    <location>
        <begin position="66"/>
        <end position="238"/>
    </location>
</feature>
<evidence type="ECO:0000256" key="6">
    <source>
        <dbReference type="SAM" id="SignalP"/>
    </source>
</evidence>
<keyword evidence="4" id="KW-0560">Oxidoreductase</keyword>
<feature type="chain" id="PRO_5018176799" evidence="6">
    <location>
        <begin position="26"/>
        <end position="506"/>
    </location>
</feature>
<accession>A0A3N2PTI0</accession>
<dbReference type="InterPro" id="IPR036318">
    <property type="entry name" value="FAD-bd_PCMH-like_sf"/>
</dbReference>
<keyword evidence="2" id="KW-0285">Flavoprotein</keyword>
<dbReference type="RefSeq" id="XP_028465623.1">
    <property type="nucleotide sequence ID" value="XM_028608793.1"/>
</dbReference>
<name>A0A3N2PTI0_SODAK</name>
<reference evidence="8 9" key="1">
    <citation type="journal article" date="2018" name="Mol. Ecol.">
        <title>The obligate alkalophilic soda-lake fungus Sodiomyces alkalinus has shifted to a protein diet.</title>
        <authorList>
            <person name="Grum-Grzhimaylo A.A."/>
            <person name="Falkoski D.L."/>
            <person name="van den Heuvel J."/>
            <person name="Valero-Jimenez C.A."/>
            <person name="Min B."/>
            <person name="Choi I.G."/>
            <person name="Lipzen A."/>
            <person name="Daum C.G."/>
            <person name="Aanen D.K."/>
            <person name="Tsang A."/>
            <person name="Henrissat B."/>
            <person name="Bilanenko E.N."/>
            <person name="de Vries R.P."/>
            <person name="van Kan J.A.L."/>
            <person name="Grigoriev I.V."/>
            <person name="Debets A.J.M."/>
        </authorList>
    </citation>
    <scope>NUCLEOTIDE SEQUENCE [LARGE SCALE GENOMIC DNA]</scope>
    <source>
        <strain evidence="8 9">F11</strain>
    </source>
</reference>
<dbReference type="GO" id="GO:0071949">
    <property type="term" value="F:FAD binding"/>
    <property type="evidence" value="ECO:0007669"/>
    <property type="project" value="InterPro"/>
</dbReference>
<dbReference type="InterPro" id="IPR050416">
    <property type="entry name" value="FAD-linked_Oxidoreductase"/>
</dbReference>
<protein>
    <submittedName>
        <fullName evidence="8">FAD-binding domain-containing protein</fullName>
    </submittedName>
</protein>
<dbReference type="SUPFAM" id="SSF56176">
    <property type="entry name" value="FAD-binding/transporter-associated domain-like"/>
    <property type="match status" value="1"/>
</dbReference>
<sequence>MRPLSSGLHLRALHLLLAFCTPVTSQCPNGDQTCRVLASRLPDQVTFPGDEGYDASLSSYAYLQQQTQSPSCVVKPTSAAEVAFILDVLRESPSTTFAVRSGGHATNRGFSNIDGGVTIDLGSLNKVDVHDDGVTVSVGTGATWGHVYPVLDAHNRSLNGGRASDVGVGGFLSGGGIGFFSLEHGFGCDAVVNMEVVLSSGDVINANATSHRKLFKALKGGQNNLGIVTRWDLTTVHVPEGRIWGGTLVYPTTTTDEQLEAFTNWKTGADFDPRASAEQSHVYIGSMDQFLVATSLHYTAPVEFPESLRNFTAIQPQWDSTLRIAPVAEFAAEVQAQSTPNQYSIFATTTIKISPTILKTVHALWQDSVRHLSSGATVTSSMTLQSLPAPPPADEPYRENSFGFDPSSTPQKDDVLVLISNFWDDPSVGVGTRVREAARRFIASVDSAAEAEGLAKEFKYMNYAGAGFQSPLESTGQLGFLRRVARCYDGVGMFQRQAVGGWKFDV</sequence>
<evidence type="ECO:0000256" key="1">
    <source>
        <dbReference type="ARBA" id="ARBA00005466"/>
    </source>
</evidence>
<dbReference type="PANTHER" id="PTHR42973">
    <property type="entry name" value="BINDING OXIDOREDUCTASE, PUTATIVE (AFU_ORTHOLOGUE AFUA_1G17690)-RELATED"/>
    <property type="match status" value="1"/>
</dbReference>
<comment type="similarity">
    <text evidence="1">Belongs to the oxygen-dependent FAD-linked oxidoreductase family.</text>
</comment>
<keyword evidence="3" id="KW-0274">FAD</keyword>
<dbReference type="GeneID" id="39577271"/>
<dbReference type="STRING" id="1314773.A0A3N2PTI0"/>
<dbReference type="AlphaFoldDB" id="A0A3N2PTI0"/>
<feature type="signal peptide" evidence="6">
    <location>
        <begin position="1"/>
        <end position="25"/>
    </location>
</feature>
<dbReference type="Pfam" id="PF01565">
    <property type="entry name" value="FAD_binding_4"/>
    <property type="match status" value="1"/>
</dbReference>
<dbReference type="Proteomes" id="UP000272025">
    <property type="component" value="Unassembled WGS sequence"/>
</dbReference>
<dbReference type="InterPro" id="IPR016166">
    <property type="entry name" value="FAD-bd_PCMH"/>
</dbReference>